<evidence type="ECO:0000256" key="1">
    <source>
        <dbReference type="SAM" id="MobiDB-lite"/>
    </source>
</evidence>
<feature type="compositionally biased region" description="Low complexity" evidence="1">
    <location>
        <begin position="119"/>
        <end position="135"/>
    </location>
</feature>
<proteinExistence type="predicted"/>
<organism evidence="2 3">
    <name type="scientific">Saguinus oedipus</name>
    <name type="common">Cotton-top tamarin</name>
    <name type="synonym">Oedipomidas oedipus</name>
    <dbReference type="NCBI Taxonomy" id="9490"/>
    <lineage>
        <taxon>Eukaryota</taxon>
        <taxon>Metazoa</taxon>
        <taxon>Chordata</taxon>
        <taxon>Craniata</taxon>
        <taxon>Vertebrata</taxon>
        <taxon>Euteleostomi</taxon>
        <taxon>Mammalia</taxon>
        <taxon>Eutheria</taxon>
        <taxon>Euarchontoglires</taxon>
        <taxon>Primates</taxon>
        <taxon>Haplorrhini</taxon>
        <taxon>Platyrrhini</taxon>
        <taxon>Cebidae</taxon>
        <taxon>Callitrichinae</taxon>
        <taxon>Saguinus</taxon>
    </lineage>
</organism>
<sequence length="160" mass="17012">MRRFTEPVPESPAPRIRHLSLLLSDWPRGERRRRRAVIGGKFAALGWTMEKVSRPRAGAGAGAGLRRAGPLDRPPARSGTRRPTRCGGLAPTAAAPSCWCCCCRSSQPPPSLPAPARAPAPARSSRSQGSPAARPGKLGCGPCFLVPLPPVVQEDHGFRI</sequence>
<feature type="region of interest" description="Disordered" evidence="1">
    <location>
        <begin position="106"/>
        <end position="135"/>
    </location>
</feature>
<gene>
    <name evidence="2" type="ORF">P7K49_034401</name>
</gene>
<keyword evidence="3" id="KW-1185">Reference proteome</keyword>
<feature type="compositionally biased region" description="Pro residues" evidence="1">
    <location>
        <begin position="107"/>
        <end position="118"/>
    </location>
</feature>
<accession>A0ABQ9TV78</accession>
<comment type="caution">
    <text evidence="2">The sequence shown here is derived from an EMBL/GenBank/DDBJ whole genome shotgun (WGS) entry which is preliminary data.</text>
</comment>
<evidence type="ECO:0000313" key="2">
    <source>
        <dbReference type="EMBL" id="KAK2088494.1"/>
    </source>
</evidence>
<dbReference type="Proteomes" id="UP001266305">
    <property type="component" value="Unassembled WGS sequence"/>
</dbReference>
<name>A0ABQ9TV78_SAGOE</name>
<evidence type="ECO:0000313" key="3">
    <source>
        <dbReference type="Proteomes" id="UP001266305"/>
    </source>
</evidence>
<feature type="region of interest" description="Disordered" evidence="1">
    <location>
        <begin position="57"/>
        <end position="94"/>
    </location>
</feature>
<protein>
    <submittedName>
        <fullName evidence="2">Uncharacterized protein</fullName>
    </submittedName>
</protein>
<dbReference type="EMBL" id="JASSZA010000019">
    <property type="protein sequence ID" value="KAK2088494.1"/>
    <property type="molecule type" value="Genomic_DNA"/>
</dbReference>
<reference evidence="2 3" key="1">
    <citation type="submission" date="2023-05" db="EMBL/GenBank/DDBJ databases">
        <title>B98-5 Cell Line De Novo Hybrid Assembly: An Optical Mapping Approach.</title>
        <authorList>
            <person name="Kananen K."/>
            <person name="Auerbach J.A."/>
            <person name="Kautto E."/>
            <person name="Blachly J.S."/>
        </authorList>
    </citation>
    <scope>NUCLEOTIDE SEQUENCE [LARGE SCALE GENOMIC DNA]</scope>
    <source>
        <strain evidence="2">B95-8</strain>
        <tissue evidence="2">Cell line</tissue>
    </source>
</reference>